<dbReference type="Pfam" id="PF00293">
    <property type="entry name" value="NUDIX"/>
    <property type="match status" value="1"/>
</dbReference>
<evidence type="ECO:0000256" key="2">
    <source>
        <dbReference type="RuleBase" id="RU003476"/>
    </source>
</evidence>
<dbReference type="AlphaFoldDB" id="G9QHP0"/>
<dbReference type="HOGENOM" id="CLU_119467_0_0_9"/>
<dbReference type="InterPro" id="IPR014078">
    <property type="entry name" value="Nudix_YtkD"/>
</dbReference>
<dbReference type="GeneID" id="87582606"/>
<dbReference type="Gene3D" id="3.90.79.10">
    <property type="entry name" value="Nucleoside Triphosphate Pyrophosphohydrolase"/>
    <property type="match status" value="1"/>
</dbReference>
<dbReference type="GO" id="GO:0016787">
    <property type="term" value="F:hydrolase activity"/>
    <property type="evidence" value="ECO:0007669"/>
    <property type="project" value="UniProtKB-KW"/>
</dbReference>
<evidence type="ECO:0000259" key="3">
    <source>
        <dbReference type="PROSITE" id="PS51462"/>
    </source>
</evidence>
<keyword evidence="5" id="KW-1185">Reference proteome</keyword>
<dbReference type="PROSITE" id="PS51462">
    <property type="entry name" value="NUDIX"/>
    <property type="match status" value="1"/>
</dbReference>
<feature type="domain" description="Nudix hydrolase" evidence="3">
    <location>
        <begin position="11"/>
        <end position="160"/>
    </location>
</feature>
<dbReference type="PATRIC" id="fig|665952.3.peg.447"/>
<dbReference type="PRINTS" id="PR00502">
    <property type="entry name" value="NUDIXFAMILY"/>
</dbReference>
<gene>
    <name evidence="4" type="ORF">HMPREF1015_03099</name>
</gene>
<dbReference type="SUPFAM" id="SSF55811">
    <property type="entry name" value="Nudix"/>
    <property type="match status" value="1"/>
</dbReference>
<accession>G9QHP0</accession>
<dbReference type="EMBL" id="ACWF01000018">
    <property type="protein sequence ID" value="EHL79313.1"/>
    <property type="molecule type" value="Genomic_DNA"/>
</dbReference>
<dbReference type="InterPro" id="IPR000086">
    <property type="entry name" value="NUDIX_hydrolase_dom"/>
</dbReference>
<evidence type="ECO:0000313" key="5">
    <source>
        <dbReference type="Proteomes" id="UP000011747"/>
    </source>
</evidence>
<dbReference type="NCBIfam" id="TIGR02705">
    <property type="entry name" value="nudix_YtkD"/>
    <property type="match status" value="1"/>
</dbReference>
<dbReference type="InterPro" id="IPR020084">
    <property type="entry name" value="NUDIX_hydrolase_CS"/>
</dbReference>
<dbReference type="InterPro" id="IPR020476">
    <property type="entry name" value="Nudix_hydrolase"/>
</dbReference>
<comment type="similarity">
    <text evidence="2">Belongs to the Nudix hydrolase family.</text>
</comment>
<proteinExistence type="inferred from homology"/>
<evidence type="ECO:0000313" key="4">
    <source>
        <dbReference type="EMBL" id="EHL79313.1"/>
    </source>
</evidence>
<protein>
    <submittedName>
        <fullName evidence="4">Nucleoside triphosphatase YtkD</fullName>
    </submittedName>
</protein>
<dbReference type="CDD" id="cd04665">
    <property type="entry name" value="NUDIX_RppH"/>
    <property type="match status" value="1"/>
</dbReference>
<dbReference type="Proteomes" id="UP000011747">
    <property type="component" value="Unassembled WGS sequence"/>
</dbReference>
<sequence length="160" mass="18444">MKKFYDQNGYEVQLCFSQNAFTIPPKHVLVLCRYDDSWLLTNHPKRGLEFPGGKIEEGETVQEAAKREVWEETGGLLNNHLLYLGEYLVKDPIKPFVKAICYGMIDSLVPKKDYLETDGPVLIKGDLNRYLNSSKFSFLMKDDVVQQTLRYLKQSQGISF</sequence>
<name>G9QHP0_9BACI</name>
<keyword evidence="1 2" id="KW-0378">Hydrolase</keyword>
<reference evidence="4 5" key="1">
    <citation type="submission" date="2011-09" db="EMBL/GenBank/DDBJ databases">
        <title>The Genome Sequence of Bacillus smithii 7_3_47FAA.</title>
        <authorList>
            <consortium name="The Broad Institute Genome Sequencing Platform"/>
            <person name="Earl A."/>
            <person name="Ward D."/>
            <person name="Feldgarden M."/>
            <person name="Gevers D."/>
            <person name="Daigneault M."/>
            <person name="Strauss J."/>
            <person name="Allen-Vercoe E."/>
            <person name="Young S.K."/>
            <person name="Zeng Q."/>
            <person name="Gargeya S."/>
            <person name="Fitzgerald M."/>
            <person name="Haas B."/>
            <person name="Abouelleil A."/>
            <person name="Alvarado L."/>
            <person name="Arachchi H.M."/>
            <person name="Berlin A."/>
            <person name="Brown A."/>
            <person name="Chapman S.B."/>
            <person name="Chen Z."/>
            <person name="Dunbar C."/>
            <person name="Freedman E."/>
            <person name="Gearin G."/>
            <person name="Goldberg J."/>
            <person name="Griggs A."/>
            <person name="Gujja S."/>
            <person name="Heiman D."/>
            <person name="Howarth C."/>
            <person name="Larson L."/>
            <person name="Lui A."/>
            <person name="MacDonald P.J.P."/>
            <person name="Montmayeur A."/>
            <person name="Murphy C."/>
            <person name="Neiman D."/>
            <person name="Pearson M."/>
            <person name="Priest M."/>
            <person name="Roberts A."/>
            <person name="Saif S."/>
            <person name="Shea T."/>
            <person name="Shenoy N."/>
            <person name="Sisk P."/>
            <person name="Stolte C."/>
            <person name="Sykes S."/>
            <person name="Wortman J."/>
            <person name="Nusbaum C."/>
            <person name="Birren B."/>
        </authorList>
    </citation>
    <scope>NUCLEOTIDE SEQUENCE [LARGE SCALE GENOMIC DNA]</scope>
    <source>
        <strain evidence="4 5">7_3_47FAA</strain>
    </source>
</reference>
<comment type="caution">
    <text evidence="4">The sequence shown here is derived from an EMBL/GenBank/DDBJ whole genome shotgun (WGS) entry which is preliminary data.</text>
</comment>
<organism evidence="4 5">
    <name type="scientific">Bacillus smithii 7_3_47FAA</name>
    <dbReference type="NCBI Taxonomy" id="665952"/>
    <lineage>
        <taxon>Bacteria</taxon>
        <taxon>Bacillati</taxon>
        <taxon>Bacillota</taxon>
        <taxon>Bacilli</taxon>
        <taxon>Bacillales</taxon>
        <taxon>Bacillaceae</taxon>
        <taxon>Bacillus</taxon>
    </lineage>
</organism>
<evidence type="ECO:0000256" key="1">
    <source>
        <dbReference type="ARBA" id="ARBA00022801"/>
    </source>
</evidence>
<dbReference type="PROSITE" id="PS00893">
    <property type="entry name" value="NUDIX_BOX"/>
    <property type="match status" value="1"/>
</dbReference>
<dbReference type="SMR" id="G9QHP0"/>
<dbReference type="InterPro" id="IPR015797">
    <property type="entry name" value="NUDIX_hydrolase-like_dom_sf"/>
</dbReference>
<dbReference type="RefSeq" id="WP_003352721.1">
    <property type="nucleotide sequence ID" value="NZ_JH414741.1"/>
</dbReference>